<organism evidence="2 3">
    <name type="scientific">Microcella humidisoli</name>
    <dbReference type="NCBI Taxonomy" id="2963406"/>
    <lineage>
        <taxon>Bacteria</taxon>
        <taxon>Bacillati</taxon>
        <taxon>Actinomycetota</taxon>
        <taxon>Actinomycetes</taxon>
        <taxon>Micrococcales</taxon>
        <taxon>Microbacteriaceae</taxon>
        <taxon>Microcella</taxon>
    </lineage>
</organism>
<keyword evidence="1" id="KW-0472">Membrane</keyword>
<feature type="transmembrane region" description="Helical" evidence="1">
    <location>
        <begin position="157"/>
        <end position="180"/>
    </location>
</feature>
<accession>A0ABY5FY85</accession>
<feature type="transmembrane region" description="Helical" evidence="1">
    <location>
        <begin position="200"/>
        <end position="221"/>
    </location>
</feature>
<dbReference type="InterPro" id="IPR021315">
    <property type="entry name" value="Gap/Sap"/>
</dbReference>
<feature type="transmembrane region" description="Helical" evidence="1">
    <location>
        <begin position="37"/>
        <end position="59"/>
    </location>
</feature>
<protein>
    <submittedName>
        <fullName evidence="2">GAP family protein</fullName>
    </submittedName>
</protein>
<name>A0ABY5FY85_9MICO</name>
<dbReference type="RefSeq" id="WP_255159957.1">
    <property type="nucleotide sequence ID" value="NZ_CP101497.1"/>
</dbReference>
<proteinExistence type="predicted"/>
<sequence>MLDVIAELLPLAVALALSPLAIASVVLMLLSSRPRAASIAFLLGFLLAVIVIAAVGYLLASVLPHDDETSISAPFLLTALGVLSVVFAVRQWRSRPAPGDDLELPGWIAKVEGITTSSAFVLGAIFGGIKPKNLLLSIGVGVTLEASALTIGESAIVALIVAMVAALPIVVPVVLALVALDRLSGALDRLRSWLVQHNSAMVGTILLLVGVLLIGKGLGGFGG</sequence>
<dbReference type="EMBL" id="CP101497">
    <property type="protein sequence ID" value="UTT62825.1"/>
    <property type="molecule type" value="Genomic_DNA"/>
</dbReference>
<evidence type="ECO:0000313" key="2">
    <source>
        <dbReference type="EMBL" id="UTT62825.1"/>
    </source>
</evidence>
<keyword evidence="3" id="KW-1185">Reference proteome</keyword>
<feature type="transmembrane region" description="Helical" evidence="1">
    <location>
        <begin position="12"/>
        <end position="30"/>
    </location>
</feature>
<reference evidence="2" key="1">
    <citation type="submission" date="2022-07" db="EMBL/GenBank/DDBJ databases">
        <title>Taxonomic analysis of Microcella humidisoli nov. sp., isolated from riverside soil.</title>
        <authorList>
            <person name="Molina K.M."/>
            <person name="Kim S.B."/>
        </authorList>
    </citation>
    <scope>NUCLEOTIDE SEQUENCE</scope>
    <source>
        <strain evidence="2">MMS21-STM10</strain>
    </source>
</reference>
<feature type="transmembrane region" description="Helical" evidence="1">
    <location>
        <begin position="71"/>
        <end position="89"/>
    </location>
</feature>
<dbReference type="Pfam" id="PF11139">
    <property type="entry name" value="SfLAP"/>
    <property type="match status" value="1"/>
</dbReference>
<keyword evidence="1" id="KW-1133">Transmembrane helix</keyword>
<dbReference type="Proteomes" id="UP001060039">
    <property type="component" value="Chromosome"/>
</dbReference>
<evidence type="ECO:0000256" key="1">
    <source>
        <dbReference type="SAM" id="Phobius"/>
    </source>
</evidence>
<gene>
    <name evidence="2" type="ORF">NNL39_01540</name>
</gene>
<keyword evidence="1" id="KW-0812">Transmembrane</keyword>
<evidence type="ECO:0000313" key="3">
    <source>
        <dbReference type="Proteomes" id="UP001060039"/>
    </source>
</evidence>